<evidence type="ECO:0000256" key="9">
    <source>
        <dbReference type="SAM" id="SignalP"/>
    </source>
</evidence>
<evidence type="ECO:0000256" key="1">
    <source>
        <dbReference type="ARBA" id="ARBA00022475"/>
    </source>
</evidence>
<evidence type="ECO:0000256" key="6">
    <source>
        <dbReference type="ARBA" id="ARBA00023288"/>
    </source>
</evidence>
<dbReference type="PIRSF" id="PIRSF004654">
    <property type="entry name" value="NlpI"/>
    <property type="match status" value="1"/>
</dbReference>
<dbReference type="SUPFAM" id="SSF48452">
    <property type="entry name" value="TPR-like"/>
    <property type="match status" value="1"/>
</dbReference>
<dbReference type="Proteomes" id="UP001157439">
    <property type="component" value="Unassembled WGS sequence"/>
</dbReference>
<dbReference type="AlphaFoldDB" id="A0AA37TQP9"/>
<evidence type="ECO:0000313" key="11">
    <source>
        <dbReference type="Proteomes" id="UP001157439"/>
    </source>
</evidence>
<keyword evidence="6 10" id="KW-0449">Lipoprotein</keyword>
<evidence type="ECO:0000256" key="7">
    <source>
        <dbReference type="PIRNR" id="PIRNR004654"/>
    </source>
</evidence>
<name>A0AA37TQP9_9GAMM</name>
<evidence type="ECO:0000256" key="4">
    <source>
        <dbReference type="ARBA" id="ARBA00022803"/>
    </source>
</evidence>
<feature type="chain" id="PRO_5041233788" description="Lipoprotein NlpI" evidence="9">
    <location>
        <begin position="21"/>
        <end position="299"/>
    </location>
</feature>
<evidence type="ECO:0000256" key="5">
    <source>
        <dbReference type="ARBA" id="ARBA00023139"/>
    </source>
</evidence>
<comment type="subunit">
    <text evidence="7">Homodimer.</text>
</comment>
<evidence type="ECO:0000256" key="2">
    <source>
        <dbReference type="ARBA" id="ARBA00022729"/>
    </source>
</evidence>
<keyword evidence="3" id="KW-0677">Repeat</keyword>
<dbReference type="InterPro" id="IPR050498">
    <property type="entry name" value="Ycf3"/>
</dbReference>
<evidence type="ECO:0000256" key="8">
    <source>
        <dbReference type="PROSITE-ProRule" id="PRU00339"/>
    </source>
</evidence>
<accession>A0AA37TQP9</accession>
<dbReference type="PANTHER" id="PTHR44858">
    <property type="entry name" value="TETRATRICOPEPTIDE REPEAT PROTEIN 6"/>
    <property type="match status" value="1"/>
</dbReference>
<dbReference type="InterPro" id="IPR019734">
    <property type="entry name" value="TPR_rpt"/>
</dbReference>
<dbReference type="InterPro" id="IPR023605">
    <property type="entry name" value="Lipoprotein_NlpI"/>
</dbReference>
<dbReference type="EMBL" id="BSPO01000003">
    <property type="protein sequence ID" value="GLS83685.1"/>
    <property type="molecule type" value="Genomic_DNA"/>
</dbReference>
<keyword evidence="2 9" id="KW-0732">Signal</keyword>
<dbReference type="PROSITE" id="PS50005">
    <property type="entry name" value="TPR"/>
    <property type="match status" value="1"/>
</dbReference>
<keyword evidence="5" id="KW-0564">Palmitate</keyword>
<dbReference type="Pfam" id="PF13432">
    <property type="entry name" value="TPR_16"/>
    <property type="match status" value="1"/>
</dbReference>
<reference evidence="10 11" key="1">
    <citation type="journal article" date="2014" name="Int. J. Syst. Evol. Microbiol.">
        <title>Complete genome sequence of Corynebacterium casei LMG S-19264T (=DSM 44701T), isolated from a smear-ripened cheese.</title>
        <authorList>
            <consortium name="US DOE Joint Genome Institute (JGI-PGF)"/>
            <person name="Walter F."/>
            <person name="Albersmeier A."/>
            <person name="Kalinowski J."/>
            <person name="Ruckert C."/>
        </authorList>
    </citation>
    <scope>NUCLEOTIDE SEQUENCE [LARGE SCALE GENOMIC DNA]</scope>
    <source>
        <strain evidence="10 11">NBRC 112785</strain>
    </source>
</reference>
<keyword evidence="7" id="KW-0472">Membrane</keyword>
<keyword evidence="4 8" id="KW-0802">TPR repeat</keyword>
<dbReference type="InterPro" id="IPR011990">
    <property type="entry name" value="TPR-like_helical_dom_sf"/>
</dbReference>
<gene>
    <name evidence="10" type="primary">nlpI</name>
    <name evidence="10" type="ORF">GCM10007894_16620</name>
</gene>
<dbReference type="Gene3D" id="1.25.40.10">
    <property type="entry name" value="Tetratricopeptide repeat domain"/>
    <property type="match status" value="1"/>
</dbReference>
<comment type="subcellular location">
    <subcellularLocation>
        <location evidence="7">Cell membrane</location>
    </subcellularLocation>
</comment>
<dbReference type="GO" id="GO:0005886">
    <property type="term" value="C:plasma membrane"/>
    <property type="evidence" value="ECO:0007669"/>
    <property type="project" value="UniProtKB-SubCell"/>
</dbReference>
<comment type="function">
    <text evidence="7">May be involved in cell division.</text>
</comment>
<organism evidence="10 11">
    <name type="scientific">Paraferrimonas haliotis</name>
    <dbReference type="NCBI Taxonomy" id="2013866"/>
    <lineage>
        <taxon>Bacteria</taxon>
        <taxon>Pseudomonadati</taxon>
        <taxon>Pseudomonadota</taxon>
        <taxon>Gammaproteobacteria</taxon>
        <taxon>Alteromonadales</taxon>
        <taxon>Ferrimonadaceae</taxon>
        <taxon>Paraferrimonas</taxon>
    </lineage>
</organism>
<dbReference type="NCBIfam" id="NF008391">
    <property type="entry name" value="PRK11189.1"/>
    <property type="match status" value="1"/>
</dbReference>
<comment type="caution">
    <text evidence="10">The sequence shown here is derived from an EMBL/GenBank/DDBJ whole genome shotgun (WGS) entry which is preliminary data.</text>
</comment>
<protein>
    <recommendedName>
        <fullName evidence="7">Lipoprotein NlpI</fullName>
    </recommendedName>
</protein>
<sequence length="299" mass="34168">MSLSKSLTAAMLAVLISGCAATSNSSDGDDRLLPLVVPAALSYKTELQLARLNEILGSTELDAMQRARFMYERGVIYDRMGLRTMARLDFHQVVKMQPDIADAYNFIGIYYTQDREFASAFEAFDAVLELAPEYDYAYLNRGIALYYAERYDLAAEDMVSFLNFKPDDGYRALWLYIVQMEQDATQAKINLTTNNSALDHDKWDAAIVDRVLGNISTDELFSKAKQDLTYPNQFAERMCEAYFYLAKVELAKGNYKNAVNLFKLTLSTNVQDFVEYRYARMELENIRNNLAKQLEQQAQ</sequence>
<keyword evidence="11" id="KW-1185">Reference proteome</keyword>
<keyword evidence="1 7" id="KW-1003">Cell membrane</keyword>
<dbReference type="SMART" id="SM00028">
    <property type="entry name" value="TPR"/>
    <property type="match status" value="4"/>
</dbReference>
<dbReference type="PANTHER" id="PTHR44858:SF18">
    <property type="entry name" value="TETRATRICOPEPTIDE REPEAT (TPR) PROTEIN"/>
    <property type="match status" value="1"/>
</dbReference>
<feature type="signal peptide" evidence="9">
    <location>
        <begin position="1"/>
        <end position="20"/>
    </location>
</feature>
<dbReference type="PROSITE" id="PS51257">
    <property type="entry name" value="PROKAR_LIPOPROTEIN"/>
    <property type="match status" value="1"/>
</dbReference>
<evidence type="ECO:0000256" key="3">
    <source>
        <dbReference type="ARBA" id="ARBA00022737"/>
    </source>
</evidence>
<evidence type="ECO:0000313" key="10">
    <source>
        <dbReference type="EMBL" id="GLS83685.1"/>
    </source>
</evidence>
<proteinExistence type="predicted"/>
<feature type="repeat" description="TPR" evidence="8">
    <location>
        <begin position="101"/>
        <end position="134"/>
    </location>
</feature>